<dbReference type="Proteomes" id="UP001141552">
    <property type="component" value="Unassembled WGS sequence"/>
</dbReference>
<proteinExistence type="predicted"/>
<comment type="caution">
    <text evidence="2">The sequence shown here is derived from an EMBL/GenBank/DDBJ whole genome shotgun (WGS) entry which is preliminary data.</text>
</comment>
<dbReference type="PANTHER" id="PTHR33127:SF5">
    <property type="entry name" value="TRANSMEMBRANE PROTEIN"/>
    <property type="match status" value="1"/>
</dbReference>
<evidence type="ECO:0000313" key="3">
    <source>
        <dbReference type="Proteomes" id="UP001141552"/>
    </source>
</evidence>
<dbReference type="Pfam" id="PF03478">
    <property type="entry name" value="Beta-prop_KIB1-4"/>
    <property type="match status" value="1"/>
</dbReference>
<dbReference type="AlphaFoldDB" id="A0A9Q0FT16"/>
<feature type="domain" description="KIB1-4 beta-propeller" evidence="1">
    <location>
        <begin position="236"/>
        <end position="480"/>
    </location>
</feature>
<gene>
    <name evidence="2" type="ORF">Tsubulata_045700</name>
</gene>
<dbReference type="EMBL" id="JAKUCV010003880">
    <property type="protein sequence ID" value="KAJ4837304.1"/>
    <property type="molecule type" value="Genomic_DNA"/>
</dbReference>
<name>A0A9Q0FT16_9ROSI</name>
<protein>
    <recommendedName>
        <fullName evidence="1">KIB1-4 beta-propeller domain-containing protein</fullName>
    </recommendedName>
</protein>
<sequence>MNGKAWDQFLLRSVGAGRGSVSAMPPLPVEVRVEPRGTRKEEKRNRCGTEHFADGDGSASFSSLLEASERKHVIDYLIGCGSGSNALPVTALPQGTVRKHYKGYEVAIIPPNSNSRNEARRETGMVLIHSTVSSQYDCEDLTMGMMMINTRGEAAVEQKRDWSSLPDLVLSLIQSKILKSKLDLDFDVDGVCRFRAVCKSWGSISPPNPKLRVPRLLHVGSDTSLIKMFNPISNFTGTIRAPEMGGAKLIVSSQNGWLLMCQARKEEENHQEINDMFLFNPYTKEKMDLPSTAGAMWPHRVGWSTSDPTAPNCQFVATSSSGGNPVFLYFGVEVEDWVYRDIPKNIPIVDAHANPIYHNGLFYVLGELQLLMGFNPNRYDDGAVFIIVNKTQKRAGCYSEYFLTKCEDGEILMVEVRNVGKLIKVFRLDWSRYQGDLGTWEELEDLGNKTIFLSHAGSFVVEELRVTGLENKICLPITNDQDHGLFYSVSSNKYETFSRNNNAQQSNNYSTKFFQDCAWIPPNCY</sequence>
<keyword evidence="3" id="KW-1185">Reference proteome</keyword>
<dbReference type="OrthoDB" id="1863935at2759"/>
<reference evidence="2" key="1">
    <citation type="submission" date="2022-02" db="EMBL/GenBank/DDBJ databases">
        <authorList>
            <person name="Henning P.M."/>
            <person name="McCubbin A.G."/>
            <person name="Shore J.S."/>
        </authorList>
    </citation>
    <scope>NUCLEOTIDE SEQUENCE</scope>
    <source>
        <strain evidence="2">F60SS</strain>
        <tissue evidence="2">Leaves</tissue>
    </source>
</reference>
<dbReference type="InterPro" id="IPR005174">
    <property type="entry name" value="KIB1-4_b-propeller"/>
</dbReference>
<accession>A0A9Q0FT16</accession>
<evidence type="ECO:0000313" key="2">
    <source>
        <dbReference type="EMBL" id="KAJ4837304.1"/>
    </source>
</evidence>
<organism evidence="2 3">
    <name type="scientific">Turnera subulata</name>
    <dbReference type="NCBI Taxonomy" id="218843"/>
    <lineage>
        <taxon>Eukaryota</taxon>
        <taxon>Viridiplantae</taxon>
        <taxon>Streptophyta</taxon>
        <taxon>Embryophyta</taxon>
        <taxon>Tracheophyta</taxon>
        <taxon>Spermatophyta</taxon>
        <taxon>Magnoliopsida</taxon>
        <taxon>eudicotyledons</taxon>
        <taxon>Gunneridae</taxon>
        <taxon>Pentapetalae</taxon>
        <taxon>rosids</taxon>
        <taxon>fabids</taxon>
        <taxon>Malpighiales</taxon>
        <taxon>Passifloraceae</taxon>
        <taxon>Turnera</taxon>
    </lineage>
</organism>
<reference evidence="2" key="2">
    <citation type="journal article" date="2023" name="Plants (Basel)">
        <title>Annotation of the Turnera subulata (Passifloraceae) Draft Genome Reveals the S-Locus Evolved after the Divergence of Turneroideae from Passifloroideae in a Stepwise Manner.</title>
        <authorList>
            <person name="Henning P.M."/>
            <person name="Roalson E.H."/>
            <person name="Mir W."/>
            <person name="McCubbin A.G."/>
            <person name="Shore J.S."/>
        </authorList>
    </citation>
    <scope>NUCLEOTIDE SEQUENCE</scope>
    <source>
        <strain evidence="2">F60SS</strain>
    </source>
</reference>
<evidence type="ECO:0000259" key="1">
    <source>
        <dbReference type="Pfam" id="PF03478"/>
    </source>
</evidence>
<dbReference type="PANTHER" id="PTHR33127">
    <property type="entry name" value="TRANSMEMBRANE PROTEIN"/>
    <property type="match status" value="1"/>
</dbReference>